<keyword evidence="4" id="KW-1185">Reference proteome</keyword>
<comment type="caution">
    <text evidence="1">The sequence shown here is derived from an EMBL/GenBank/DDBJ whole genome shotgun (WGS) entry which is preliminary data.</text>
</comment>
<organism evidence="1 3">
    <name type="scientific">Enterococcus gilvus ATCC BAA-350</name>
    <dbReference type="NCBI Taxonomy" id="1158614"/>
    <lineage>
        <taxon>Bacteria</taxon>
        <taxon>Bacillati</taxon>
        <taxon>Bacillota</taxon>
        <taxon>Bacilli</taxon>
        <taxon>Lactobacillales</taxon>
        <taxon>Enterococcaceae</taxon>
        <taxon>Enterococcus</taxon>
    </lineage>
</organism>
<sequence length="36" mass="4037">MKKITGLVMALSALFIFAAEVAITLQTRLMRNQRIS</sequence>
<dbReference type="AlphaFoldDB" id="R2Y143"/>
<dbReference type="HOGENOM" id="CLU_3356031_0_0_9"/>
<evidence type="ECO:0000313" key="3">
    <source>
        <dbReference type="Proteomes" id="UP000013750"/>
    </source>
</evidence>
<proteinExistence type="predicted"/>
<dbReference type="EMBL" id="AJDQ01000007">
    <property type="protein sequence ID" value="EOI56012.1"/>
    <property type="molecule type" value="Genomic_DNA"/>
</dbReference>
<dbReference type="EMBL" id="ASWH01000001">
    <property type="protein sequence ID" value="EOW82738.1"/>
    <property type="molecule type" value="Genomic_DNA"/>
</dbReference>
<dbReference type="Proteomes" id="UP000013750">
    <property type="component" value="Unassembled WGS sequence"/>
</dbReference>
<gene>
    <name evidence="2" type="ORF">I592_02058</name>
    <name evidence="1" type="ORF">UKC_01909</name>
</gene>
<evidence type="ECO:0000313" key="2">
    <source>
        <dbReference type="EMBL" id="EOW82738.1"/>
    </source>
</evidence>
<evidence type="ECO:0000313" key="1">
    <source>
        <dbReference type="EMBL" id="EOI56012.1"/>
    </source>
</evidence>
<dbReference type="Proteomes" id="UP000014160">
    <property type="component" value="Unassembled WGS sequence"/>
</dbReference>
<reference evidence="1 3" key="1">
    <citation type="submission" date="2013-02" db="EMBL/GenBank/DDBJ databases">
        <title>The Genome Sequence of Enterococcus gilvus ATCC BAA-350.</title>
        <authorList>
            <consortium name="The Broad Institute Genome Sequencing Platform"/>
            <consortium name="The Broad Institute Genome Sequencing Center for Infectious Disease"/>
            <person name="Earl A.M."/>
            <person name="Gilmore M.S."/>
            <person name="Lebreton F."/>
            <person name="Walker B."/>
            <person name="Young S.K."/>
            <person name="Zeng Q."/>
            <person name="Gargeya S."/>
            <person name="Fitzgerald M."/>
            <person name="Haas B."/>
            <person name="Abouelleil A."/>
            <person name="Alvarado L."/>
            <person name="Arachchi H.M."/>
            <person name="Berlin A.M."/>
            <person name="Chapman S.B."/>
            <person name="Dewar J."/>
            <person name="Goldberg J."/>
            <person name="Griggs A."/>
            <person name="Gujja S."/>
            <person name="Hansen M."/>
            <person name="Howarth C."/>
            <person name="Imamovic A."/>
            <person name="Larimer J."/>
            <person name="McCowan C."/>
            <person name="Murphy C."/>
            <person name="Neiman D."/>
            <person name="Pearson M."/>
            <person name="Priest M."/>
            <person name="Roberts A."/>
            <person name="Saif S."/>
            <person name="Shea T."/>
            <person name="Sisk P."/>
            <person name="Sykes S."/>
            <person name="Wortman J."/>
            <person name="Nusbaum C."/>
            <person name="Birren B."/>
        </authorList>
    </citation>
    <scope>NUCLEOTIDE SEQUENCE [LARGE SCALE GENOMIC DNA]</scope>
    <source>
        <strain evidence="1 3">ATCC BAA-350</strain>
    </source>
</reference>
<name>R2Y143_9ENTE</name>
<accession>R2Y143</accession>
<evidence type="ECO:0000313" key="4">
    <source>
        <dbReference type="Proteomes" id="UP000014160"/>
    </source>
</evidence>
<protein>
    <submittedName>
        <fullName evidence="1">Uncharacterized protein</fullName>
    </submittedName>
</protein>
<reference evidence="2 4" key="2">
    <citation type="submission" date="2013-03" db="EMBL/GenBank/DDBJ databases">
        <title>The Genome Sequence of Enterococcus gilvus ATCC BAA-350 (PacBio/Illumina hybrid assembly).</title>
        <authorList>
            <consortium name="The Broad Institute Genomics Platform"/>
            <consortium name="The Broad Institute Genome Sequencing Center for Infectious Disease"/>
            <person name="Earl A."/>
            <person name="Russ C."/>
            <person name="Gilmore M."/>
            <person name="Surin D."/>
            <person name="Walker B."/>
            <person name="Young S."/>
            <person name="Zeng Q."/>
            <person name="Gargeya S."/>
            <person name="Fitzgerald M."/>
            <person name="Haas B."/>
            <person name="Abouelleil A."/>
            <person name="Allen A.W."/>
            <person name="Alvarado L."/>
            <person name="Arachchi H.M."/>
            <person name="Berlin A.M."/>
            <person name="Chapman S.B."/>
            <person name="Gainer-Dewar J."/>
            <person name="Goldberg J."/>
            <person name="Griggs A."/>
            <person name="Gujja S."/>
            <person name="Hansen M."/>
            <person name="Howarth C."/>
            <person name="Imamovic A."/>
            <person name="Ireland A."/>
            <person name="Larimer J."/>
            <person name="McCowan C."/>
            <person name="Murphy C."/>
            <person name="Pearson M."/>
            <person name="Poon T.W."/>
            <person name="Priest M."/>
            <person name="Roberts A."/>
            <person name="Saif S."/>
            <person name="Shea T."/>
            <person name="Sisk P."/>
            <person name="Sykes S."/>
            <person name="Wortman J."/>
            <person name="Nusbaum C."/>
            <person name="Birren B."/>
        </authorList>
    </citation>
    <scope>NUCLEOTIDE SEQUENCE [LARGE SCALE GENOMIC DNA]</scope>
    <source>
        <strain evidence="2 4">ATCC BAA-350</strain>
    </source>
</reference>